<evidence type="ECO:0000313" key="4">
    <source>
        <dbReference type="Proteomes" id="UP000653454"/>
    </source>
</evidence>
<dbReference type="AlphaFoldDB" id="A0A8S4EPM8"/>
<dbReference type="PANTHER" id="PTHR22826">
    <property type="entry name" value="RHO GUANINE EXCHANGE FACTOR-RELATED"/>
    <property type="match status" value="1"/>
</dbReference>
<feature type="region of interest" description="Disordered" evidence="2">
    <location>
        <begin position="394"/>
        <end position="414"/>
    </location>
</feature>
<organism evidence="3 4">
    <name type="scientific">Plutella xylostella</name>
    <name type="common">Diamondback moth</name>
    <name type="synonym">Plutella maculipennis</name>
    <dbReference type="NCBI Taxonomy" id="51655"/>
    <lineage>
        <taxon>Eukaryota</taxon>
        <taxon>Metazoa</taxon>
        <taxon>Ecdysozoa</taxon>
        <taxon>Arthropoda</taxon>
        <taxon>Hexapoda</taxon>
        <taxon>Insecta</taxon>
        <taxon>Pterygota</taxon>
        <taxon>Neoptera</taxon>
        <taxon>Endopterygota</taxon>
        <taxon>Lepidoptera</taxon>
        <taxon>Glossata</taxon>
        <taxon>Ditrysia</taxon>
        <taxon>Yponomeutoidea</taxon>
        <taxon>Plutellidae</taxon>
        <taxon>Plutella</taxon>
    </lineage>
</organism>
<name>A0A8S4EPM8_PLUXY</name>
<evidence type="ECO:0000313" key="3">
    <source>
        <dbReference type="EMBL" id="CAG9117832.1"/>
    </source>
</evidence>
<dbReference type="SUPFAM" id="SSF48065">
    <property type="entry name" value="DBL homology domain (DH-domain)"/>
    <property type="match status" value="1"/>
</dbReference>
<accession>A0A8S4EPM8</accession>
<dbReference type="InterPro" id="IPR051336">
    <property type="entry name" value="RhoGEF_Guanine_NuclExch_SF"/>
</dbReference>
<dbReference type="EMBL" id="CAJHNJ030000020">
    <property type="protein sequence ID" value="CAG9117832.1"/>
    <property type="molecule type" value="Genomic_DNA"/>
</dbReference>
<dbReference type="InterPro" id="IPR035899">
    <property type="entry name" value="DBL_dom_sf"/>
</dbReference>
<sequence>MEDFRSGGGGGAAAAARQSARSSAARGPVHAAASALLVPSVLCSHIARIFQVSGVLWDCGQLVLMKRSTWVDVEAGGRLGCNGEIFWSECSDDCDCSYCNPNYVCVCSDKMETSAGSESSGGEDADARRSRRGHVLAELMQTERAYVQELRSIITVSPPPLPCRWTRALPARPRDGGAHADRARLRAGTALHHHRGRGRSRRGHVLAELMQTERAYVQELRSIITVSPPPPPPAGGRGHVLAELMQTERAYVQELRSIITVSPPPLQVDAGAPGAATCWRSSCRSSAPTCRNCAPSSPWTRALPARPRAGGAHADRARLRAGTALHHHRESPPPAGGRGHVLAELMQTERAYVQELRSIITVSPPPLPCRWTRALPARPRDGGAHADRARLRAGTALHHHRESPPPAGGRGRSRRGHVLAELMQTERAYVQELRSIITVSPPPPPAGGRGHVLAELMQTERAYVQELRSIITVSPPPLQVDTAAARIYPLHYTGCC</sequence>
<gene>
    <name evidence="3" type="ORF">PLXY2_LOCUS6467</name>
</gene>
<evidence type="ECO:0000256" key="1">
    <source>
        <dbReference type="ARBA" id="ARBA00022658"/>
    </source>
</evidence>
<dbReference type="GO" id="GO:0005737">
    <property type="term" value="C:cytoplasm"/>
    <property type="evidence" value="ECO:0007669"/>
    <property type="project" value="TreeGrafter"/>
</dbReference>
<protein>
    <submittedName>
        <fullName evidence="3">(diamondback moth) hypothetical protein</fullName>
    </submittedName>
</protein>
<dbReference type="Gene3D" id="1.20.900.10">
    <property type="entry name" value="Dbl homology (DH) domain"/>
    <property type="match status" value="1"/>
</dbReference>
<reference evidence="3" key="1">
    <citation type="submission" date="2020-11" db="EMBL/GenBank/DDBJ databases">
        <authorList>
            <person name="Whiteford S."/>
        </authorList>
    </citation>
    <scope>NUCLEOTIDE SEQUENCE</scope>
</reference>
<evidence type="ECO:0000256" key="2">
    <source>
        <dbReference type="SAM" id="MobiDB-lite"/>
    </source>
</evidence>
<comment type="caution">
    <text evidence="3">The sequence shown here is derived from an EMBL/GenBank/DDBJ whole genome shotgun (WGS) entry which is preliminary data.</text>
</comment>
<dbReference type="PANTHER" id="PTHR22826:SF211">
    <property type="entry name" value="LD43457P"/>
    <property type="match status" value="1"/>
</dbReference>
<dbReference type="Proteomes" id="UP000653454">
    <property type="component" value="Unassembled WGS sequence"/>
</dbReference>
<proteinExistence type="predicted"/>
<keyword evidence="4" id="KW-1185">Reference proteome</keyword>
<keyword evidence="1" id="KW-0344">Guanine-nucleotide releasing factor</keyword>
<dbReference type="GO" id="GO:0005085">
    <property type="term" value="F:guanyl-nucleotide exchange factor activity"/>
    <property type="evidence" value="ECO:0007669"/>
    <property type="project" value="UniProtKB-KW"/>
</dbReference>